<sequence length="72" mass="8242">MKPRNPFQPKALLWWVAIISLAISWSLYFFLGTQAEIDVTIRQQRMIFPLIGTVIAGVCLIAGTASRWFYPK</sequence>
<accession>A0ABU5MYG8</accession>
<keyword evidence="1" id="KW-0812">Transmembrane</keyword>
<proteinExistence type="predicted"/>
<dbReference type="EMBL" id="JARVCO010000010">
    <property type="protein sequence ID" value="MDZ8119242.1"/>
    <property type="molecule type" value="Genomic_DNA"/>
</dbReference>
<organism evidence="2 3">
    <name type="scientific">Pontiella agarivorans</name>
    <dbReference type="NCBI Taxonomy" id="3038953"/>
    <lineage>
        <taxon>Bacteria</taxon>
        <taxon>Pseudomonadati</taxon>
        <taxon>Kiritimatiellota</taxon>
        <taxon>Kiritimatiellia</taxon>
        <taxon>Kiritimatiellales</taxon>
        <taxon>Pontiellaceae</taxon>
        <taxon>Pontiella</taxon>
    </lineage>
</organism>
<evidence type="ECO:0000256" key="1">
    <source>
        <dbReference type="SAM" id="Phobius"/>
    </source>
</evidence>
<keyword evidence="1" id="KW-0472">Membrane</keyword>
<dbReference type="Proteomes" id="UP001290861">
    <property type="component" value="Unassembled WGS sequence"/>
</dbReference>
<feature type="transmembrane region" description="Helical" evidence="1">
    <location>
        <begin position="46"/>
        <end position="70"/>
    </location>
</feature>
<evidence type="ECO:0000313" key="3">
    <source>
        <dbReference type="Proteomes" id="UP001290861"/>
    </source>
</evidence>
<feature type="transmembrane region" description="Helical" evidence="1">
    <location>
        <begin position="12"/>
        <end position="31"/>
    </location>
</feature>
<keyword evidence="1" id="KW-1133">Transmembrane helix</keyword>
<keyword evidence="3" id="KW-1185">Reference proteome</keyword>
<evidence type="ECO:0000313" key="2">
    <source>
        <dbReference type="EMBL" id="MDZ8119242.1"/>
    </source>
</evidence>
<comment type="caution">
    <text evidence="2">The sequence shown here is derived from an EMBL/GenBank/DDBJ whole genome shotgun (WGS) entry which is preliminary data.</text>
</comment>
<name>A0ABU5MYG8_9BACT</name>
<protein>
    <submittedName>
        <fullName evidence="2">Uncharacterized protein</fullName>
    </submittedName>
</protein>
<dbReference type="RefSeq" id="WP_322609026.1">
    <property type="nucleotide sequence ID" value="NZ_JARVCO010000010.1"/>
</dbReference>
<reference evidence="2 3" key="1">
    <citation type="journal article" date="2024" name="Appl. Environ. Microbiol.">
        <title>Pontiella agarivorans sp. nov., a novel marine anaerobic bacterium capable of degrading macroalgal polysaccharides and fixing nitrogen.</title>
        <authorList>
            <person name="Liu N."/>
            <person name="Kivenson V."/>
            <person name="Peng X."/>
            <person name="Cui Z."/>
            <person name="Lankiewicz T.S."/>
            <person name="Gosselin K.M."/>
            <person name="English C.J."/>
            <person name="Blair E.M."/>
            <person name="O'Malley M.A."/>
            <person name="Valentine D.L."/>
        </authorList>
    </citation>
    <scope>NUCLEOTIDE SEQUENCE [LARGE SCALE GENOMIC DNA]</scope>
    <source>
        <strain evidence="2 3">NLcol2</strain>
    </source>
</reference>
<gene>
    <name evidence="2" type="ORF">P9H32_11465</name>
</gene>